<dbReference type="PANTHER" id="PTHR35807">
    <property type="entry name" value="TRANSCRIPTIONAL REGULATOR REDD-RELATED"/>
    <property type="match status" value="1"/>
</dbReference>
<accession>I0L7G3</accession>
<evidence type="ECO:0000313" key="7">
    <source>
        <dbReference type="EMBL" id="CCH19760.1"/>
    </source>
</evidence>
<keyword evidence="3 5" id="KW-0238">DNA-binding</keyword>
<dbReference type="SMART" id="SM01043">
    <property type="entry name" value="BTAD"/>
    <property type="match status" value="1"/>
</dbReference>
<evidence type="ECO:0000256" key="1">
    <source>
        <dbReference type="ARBA" id="ARBA00005820"/>
    </source>
</evidence>
<evidence type="ECO:0000256" key="3">
    <source>
        <dbReference type="ARBA" id="ARBA00023125"/>
    </source>
</evidence>
<dbReference type="GO" id="GO:0006355">
    <property type="term" value="P:regulation of DNA-templated transcription"/>
    <property type="evidence" value="ECO:0007669"/>
    <property type="project" value="InterPro"/>
</dbReference>
<evidence type="ECO:0000256" key="5">
    <source>
        <dbReference type="PROSITE-ProRule" id="PRU01091"/>
    </source>
</evidence>
<dbReference type="InterPro" id="IPR005158">
    <property type="entry name" value="BTAD"/>
</dbReference>
<dbReference type="CDD" id="cd15831">
    <property type="entry name" value="BTAD"/>
    <property type="match status" value="1"/>
</dbReference>
<proteinExistence type="inferred from homology"/>
<dbReference type="Gene3D" id="1.10.10.10">
    <property type="entry name" value="Winged helix-like DNA-binding domain superfamily/Winged helix DNA-binding domain"/>
    <property type="match status" value="1"/>
</dbReference>
<keyword evidence="8" id="KW-1185">Reference proteome</keyword>
<evidence type="ECO:0000256" key="4">
    <source>
        <dbReference type="ARBA" id="ARBA00023163"/>
    </source>
</evidence>
<dbReference type="AlphaFoldDB" id="I0L7G3"/>
<dbReference type="Pfam" id="PF03704">
    <property type="entry name" value="BTAD"/>
    <property type="match status" value="1"/>
</dbReference>
<sequence>MRFTVLGPLGMEPGQLPSAPKQRQLLALLLLHADTVVTVDDCVDELWGEQPPMSAHSTLQTYVMNLRKVLRTAKGGDRISTRERGYALRVQPGELDLDDFHRIAATGSEAFAAGRYPEAARLLRAALDMWHGPALVDVQVGSIVRARMEGLHEVRLAVHEERVEADLRVGRHRELLSELRVLVRRYPTHENLRAQLALALYRSGRITEALAALRQFRSTLAERFGLEPSRRLQGLEQAILRAEPALDLPVDRGASHLLVS</sequence>
<feature type="DNA-binding region" description="OmpR/PhoB-type" evidence="5">
    <location>
        <begin position="1"/>
        <end position="90"/>
    </location>
</feature>
<keyword evidence="2" id="KW-0805">Transcription regulation</keyword>
<dbReference type="InterPro" id="IPR001867">
    <property type="entry name" value="OmpR/PhoB-type_DNA-bd"/>
</dbReference>
<protein>
    <submittedName>
        <fullName evidence="7">Transcriptional regulator, SARP family</fullName>
    </submittedName>
</protein>
<dbReference type="RefSeq" id="WP_007462161.1">
    <property type="nucleotide sequence ID" value="NZ_HF570108.1"/>
</dbReference>
<dbReference type="GO" id="GO:0000160">
    <property type="term" value="P:phosphorelay signal transduction system"/>
    <property type="evidence" value="ECO:0007669"/>
    <property type="project" value="InterPro"/>
</dbReference>
<comment type="similarity">
    <text evidence="1">Belongs to the AfsR/DnrI/RedD regulatory family.</text>
</comment>
<reference evidence="7 8" key="1">
    <citation type="journal article" date="2012" name="J. Bacteriol.">
        <title>Genome Sequence of Micromonospora lupini Lupac 08, Isolated from Root Nodules of Lupinus angustifolius.</title>
        <authorList>
            <person name="Alonso-Vega P."/>
            <person name="Normand P."/>
            <person name="Bacigalupe R."/>
            <person name="Pujic P."/>
            <person name="Lajus A."/>
            <person name="Vallenet D."/>
            <person name="Carro L."/>
            <person name="Coll P."/>
            <person name="Trujillo M.E."/>
        </authorList>
    </citation>
    <scope>NUCLEOTIDE SEQUENCE [LARGE SCALE GENOMIC DNA]</scope>
    <source>
        <strain evidence="7 8">Lupac 08</strain>
    </source>
</reference>
<gene>
    <name evidence="7" type="ORF">MILUP08_44635</name>
</gene>
<dbReference type="SMART" id="SM00862">
    <property type="entry name" value="Trans_reg_C"/>
    <property type="match status" value="1"/>
</dbReference>
<dbReference type="InterPro" id="IPR051677">
    <property type="entry name" value="AfsR-DnrI-RedD_regulator"/>
</dbReference>
<dbReference type="EMBL" id="CAIE01000036">
    <property type="protein sequence ID" value="CCH19760.1"/>
    <property type="molecule type" value="Genomic_DNA"/>
</dbReference>
<dbReference type="InterPro" id="IPR011990">
    <property type="entry name" value="TPR-like_helical_dom_sf"/>
</dbReference>
<evidence type="ECO:0000256" key="2">
    <source>
        <dbReference type="ARBA" id="ARBA00023015"/>
    </source>
</evidence>
<dbReference type="Pfam" id="PF00486">
    <property type="entry name" value="Trans_reg_C"/>
    <property type="match status" value="1"/>
</dbReference>
<dbReference type="PROSITE" id="PS51755">
    <property type="entry name" value="OMPR_PHOB"/>
    <property type="match status" value="1"/>
</dbReference>
<dbReference type="OrthoDB" id="3208838at2"/>
<dbReference type="GO" id="GO:0003677">
    <property type="term" value="F:DNA binding"/>
    <property type="evidence" value="ECO:0007669"/>
    <property type="project" value="UniProtKB-UniRule"/>
</dbReference>
<organism evidence="7 8">
    <name type="scientific">Micromonospora lupini str. Lupac 08</name>
    <dbReference type="NCBI Taxonomy" id="1150864"/>
    <lineage>
        <taxon>Bacteria</taxon>
        <taxon>Bacillati</taxon>
        <taxon>Actinomycetota</taxon>
        <taxon>Actinomycetes</taxon>
        <taxon>Micromonosporales</taxon>
        <taxon>Micromonosporaceae</taxon>
        <taxon>Micromonospora</taxon>
    </lineage>
</organism>
<evidence type="ECO:0000259" key="6">
    <source>
        <dbReference type="PROSITE" id="PS51755"/>
    </source>
</evidence>
<dbReference type="STRING" id="1150864.MILUP08_44635"/>
<dbReference type="SUPFAM" id="SSF48452">
    <property type="entry name" value="TPR-like"/>
    <property type="match status" value="1"/>
</dbReference>
<keyword evidence="4" id="KW-0804">Transcription</keyword>
<feature type="domain" description="OmpR/PhoB-type" evidence="6">
    <location>
        <begin position="1"/>
        <end position="90"/>
    </location>
</feature>
<dbReference type="PANTHER" id="PTHR35807:SF1">
    <property type="entry name" value="TRANSCRIPTIONAL REGULATOR REDD"/>
    <property type="match status" value="1"/>
</dbReference>
<dbReference type="InterPro" id="IPR036388">
    <property type="entry name" value="WH-like_DNA-bd_sf"/>
</dbReference>
<dbReference type="InterPro" id="IPR016032">
    <property type="entry name" value="Sig_transdc_resp-reg_C-effctor"/>
</dbReference>
<name>I0L7G3_9ACTN</name>
<evidence type="ECO:0000313" key="8">
    <source>
        <dbReference type="Proteomes" id="UP000003448"/>
    </source>
</evidence>
<dbReference type="Gene3D" id="1.25.40.10">
    <property type="entry name" value="Tetratricopeptide repeat domain"/>
    <property type="match status" value="1"/>
</dbReference>
<dbReference type="SUPFAM" id="SSF46894">
    <property type="entry name" value="C-terminal effector domain of the bipartite response regulators"/>
    <property type="match status" value="1"/>
</dbReference>
<dbReference type="Proteomes" id="UP000003448">
    <property type="component" value="Unassembled WGS sequence"/>
</dbReference>
<dbReference type="eggNOG" id="COG3629">
    <property type="taxonomic scope" value="Bacteria"/>
</dbReference>